<reference evidence="2" key="1">
    <citation type="submission" date="2014-09" db="EMBL/GenBank/DDBJ databases">
        <authorList>
            <person name="Magalhaes I.L.F."/>
            <person name="Oliveira U."/>
            <person name="Santos F.R."/>
            <person name="Vidigal T.H.D.A."/>
            <person name="Brescovit A.D."/>
            <person name="Santos A.J."/>
        </authorList>
    </citation>
    <scope>NUCLEOTIDE SEQUENCE</scope>
    <source>
        <tissue evidence="2">Shoot tissue taken approximately 20 cm above the soil surface</tissue>
    </source>
</reference>
<reference evidence="2" key="2">
    <citation type="journal article" date="2015" name="Data Brief">
        <title>Shoot transcriptome of the giant reed, Arundo donax.</title>
        <authorList>
            <person name="Barrero R.A."/>
            <person name="Guerrero F.D."/>
            <person name="Moolhuijzen P."/>
            <person name="Goolsby J.A."/>
            <person name="Tidwell J."/>
            <person name="Bellgard S.E."/>
            <person name="Bellgard M.I."/>
        </authorList>
    </citation>
    <scope>NUCLEOTIDE SEQUENCE</scope>
    <source>
        <tissue evidence="2">Shoot tissue taken approximately 20 cm above the soil surface</tissue>
    </source>
</reference>
<organism evidence="2">
    <name type="scientific">Arundo donax</name>
    <name type="common">Giant reed</name>
    <name type="synonym">Donax arundinaceus</name>
    <dbReference type="NCBI Taxonomy" id="35708"/>
    <lineage>
        <taxon>Eukaryota</taxon>
        <taxon>Viridiplantae</taxon>
        <taxon>Streptophyta</taxon>
        <taxon>Embryophyta</taxon>
        <taxon>Tracheophyta</taxon>
        <taxon>Spermatophyta</taxon>
        <taxon>Magnoliopsida</taxon>
        <taxon>Liliopsida</taxon>
        <taxon>Poales</taxon>
        <taxon>Poaceae</taxon>
        <taxon>PACMAD clade</taxon>
        <taxon>Arundinoideae</taxon>
        <taxon>Arundineae</taxon>
        <taxon>Arundo</taxon>
    </lineage>
</organism>
<keyword evidence="1" id="KW-0812">Transmembrane</keyword>
<name>A0A0A9ABQ4_ARUDO</name>
<keyword evidence="1" id="KW-1133">Transmembrane helix</keyword>
<proteinExistence type="predicted"/>
<accession>A0A0A9ABQ4</accession>
<dbReference type="AlphaFoldDB" id="A0A0A9ABQ4"/>
<keyword evidence="1" id="KW-0472">Membrane</keyword>
<evidence type="ECO:0000256" key="1">
    <source>
        <dbReference type="SAM" id="Phobius"/>
    </source>
</evidence>
<sequence length="35" mass="4109">MFSVVYVTWEVILFFIAILLSVALYLFLNQSFAFC</sequence>
<evidence type="ECO:0000313" key="2">
    <source>
        <dbReference type="EMBL" id="JAD46425.1"/>
    </source>
</evidence>
<feature type="transmembrane region" description="Helical" evidence="1">
    <location>
        <begin position="6"/>
        <end position="28"/>
    </location>
</feature>
<protein>
    <submittedName>
        <fullName evidence="2">Uncharacterized protein</fullName>
    </submittedName>
</protein>
<dbReference type="EMBL" id="GBRH01251470">
    <property type="protein sequence ID" value="JAD46425.1"/>
    <property type="molecule type" value="Transcribed_RNA"/>
</dbReference>